<dbReference type="Pfam" id="PF14522">
    <property type="entry name" value="Cytochrome_C7"/>
    <property type="match status" value="1"/>
</dbReference>
<evidence type="ECO:0000256" key="2">
    <source>
        <dbReference type="SAM" id="Phobius"/>
    </source>
</evidence>
<protein>
    <submittedName>
        <fullName evidence="4">Doubled CXXCH motif protein</fullName>
    </submittedName>
</protein>
<evidence type="ECO:0000313" key="5">
    <source>
        <dbReference type="Proteomes" id="UP000322699"/>
    </source>
</evidence>
<dbReference type="RefSeq" id="WP_068261021.1">
    <property type="nucleotide sequence ID" value="NZ_LWSK01000021.1"/>
</dbReference>
<comment type="caution">
    <text evidence="4">The sequence shown here is derived from an EMBL/GenBank/DDBJ whole genome shotgun (WGS) entry which is preliminary data.</text>
</comment>
<dbReference type="Proteomes" id="UP000322699">
    <property type="component" value="Unassembled WGS sequence"/>
</dbReference>
<feature type="region of interest" description="Disordered" evidence="1">
    <location>
        <begin position="325"/>
        <end position="348"/>
    </location>
</feature>
<dbReference type="InterPro" id="IPR029467">
    <property type="entry name" value="Cyt_c7-like"/>
</dbReference>
<proteinExistence type="predicted"/>
<name>A0A5B1CKK5_9BACT</name>
<dbReference type="Gene3D" id="3.90.10.10">
    <property type="entry name" value="Cytochrome C3"/>
    <property type="match status" value="2"/>
</dbReference>
<gene>
    <name evidence="4" type="ORF">LF1_42970</name>
</gene>
<dbReference type="SUPFAM" id="SSF48695">
    <property type="entry name" value="Multiheme cytochromes"/>
    <property type="match status" value="2"/>
</dbReference>
<dbReference type="OrthoDB" id="9814800at2"/>
<evidence type="ECO:0000313" key="4">
    <source>
        <dbReference type="EMBL" id="KAA1261737.1"/>
    </source>
</evidence>
<dbReference type="CDD" id="cd08168">
    <property type="entry name" value="Cytochrom_C3"/>
    <property type="match status" value="1"/>
</dbReference>
<sequence length="502" mass="54810" precursor="true">MSRETGKERSQRIEIDYFRKRTGLDRFRSMCIYSAISLTGAYVAFAIFAGKPSSQISTGPLARVHASFENDCRQCHTNFEPIDSDANQMNLSFVGIQSSESIAHLESACKKCHAVGDHYRTNMTNIAAMSDQNCSTCHHDHQGRDHLLNQVASAKCTSCHEGLDASCKAEPSIAKAISGFSEETHGDFKFINSRERGVIKFDHHQHMQPGQVDSGTRGAFTIAMLDASMRQRYQQPGQSDTDSVQLNCQSCHEMAGNPASSNSMIADGELGRYMKPVSFEKHCAACHSVNPGIATEQTMPIPHGQPWNKTELFLAATLVGAQSTGAIRDPNDDSQTTPQLGEGFGKKTPTNETIAIDVSTLAGLRKATEAQCLKCHDADSITDDAIRGAVDGTAPPMIPPRWLKHGLYDHAAHRQIDCRYCHQDAYPGSESKPSPPKDHEKMMIAGIESCVGCHRNEDEALSAAMLKSEQSGVFGGMPTWGSDDCTLCHRYHTDVTSLGAKR</sequence>
<evidence type="ECO:0000259" key="3">
    <source>
        <dbReference type="Pfam" id="PF14522"/>
    </source>
</evidence>
<dbReference type="AlphaFoldDB" id="A0A5B1CKK5"/>
<accession>A0A5B1CKK5</accession>
<keyword evidence="2" id="KW-0812">Transmembrane</keyword>
<feature type="domain" description="Cytochrome c7-like" evidence="3">
    <location>
        <begin position="409"/>
        <end position="490"/>
    </location>
</feature>
<reference evidence="4 5" key="1">
    <citation type="submission" date="2019-08" db="EMBL/GenBank/DDBJ databases">
        <title>Deep-cultivation of Planctomycetes and their phenomic and genomic characterization uncovers novel biology.</title>
        <authorList>
            <person name="Wiegand S."/>
            <person name="Jogler M."/>
            <person name="Boedeker C."/>
            <person name="Pinto D."/>
            <person name="Vollmers J."/>
            <person name="Rivas-Marin E."/>
            <person name="Kohn T."/>
            <person name="Peeters S.H."/>
            <person name="Heuer A."/>
            <person name="Rast P."/>
            <person name="Oberbeckmann S."/>
            <person name="Bunk B."/>
            <person name="Jeske O."/>
            <person name="Meyerdierks A."/>
            <person name="Storesund J.E."/>
            <person name="Kallscheuer N."/>
            <person name="Luecker S."/>
            <person name="Lage O.M."/>
            <person name="Pohl T."/>
            <person name="Merkel B.J."/>
            <person name="Hornburger P."/>
            <person name="Mueller R.-W."/>
            <person name="Bruemmer F."/>
            <person name="Labrenz M."/>
            <person name="Spormann A.M."/>
            <person name="Op Den Camp H."/>
            <person name="Overmann J."/>
            <person name="Amann R."/>
            <person name="Jetten M.S.M."/>
            <person name="Mascher T."/>
            <person name="Medema M.H."/>
            <person name="Devos D.P."/>
            <person name="Kaster A.-K."/>
            <person name="Ovreas L."/>
            <person name="Rohde M."/>
            <person name="Galperin M.Y."/>
            <person name="Jogler C."/>
        </authorList>
    </citation>
    <scope>NUCLEOTIDE SEQUENCE [LARGE SCALE GENOMIC DNA]</scope>
    <source>
        <strain evidence="4 5">LF1</strain>
    </source>
</reference>
<evidence type="ECO:0000256" key="1">
    <source>
        <dbReference type="SAM" id="MobiDB-lite"/>
    </source>
</evidence>
<keyword evidence="2" id="KW-1133">Transmembrane helix</keyword>
<feature type="transmembrane region" description="Helical" evidence="2">
    <location>
        <begin position="30"/>
        <end position="50"/>
    </location>
</feature>
<dbReference type="EMBL" id="VRLW01000001">
    <property type="protein sequence ID" value="KAA1261737.1"/>
    <property type="molecule type" value="Genomic_DNA"/>
</dbReference>
<keyword evidence="5" id="KW-1185">Reference proteome</keyword>
<organism evidence="4 5">
    <name type="scientific">Rubripirellula obstinata</name>
    <dbReference type="NCBI Taxonomy" id="406547"/>
    <lineage>
        <taxon>Bacteria</taxon>
        <taxon>Pseudomonadati</taxon>
        <taxon>Planctomycetota</taxon>
        <taxon>Planctomycetia</taxon>
        <taxon>Pirellulales</taxon>
        <taxon>Pirellulaceae</taxon>
        <taxon>Rubripirellula</taxon>
    </lineage>
</organism>
<dbReference type="InterPro" id="IPR036280">
    <property type="entry name" value="Multihaem_cyt_sf"/>
</dbReference>
<keyword evidence="2" id="KW-0472">Membrane</keyword>